<name>A0A918F116_9ACTN</name>
<feature type="compositionally biased region" description="Basic and acidic residues" evidence="1">
    <location>
        <begin position="65"/>
        <end position="80"/>
    </location>
</feature>
<feature type="region of interest" description="Disordered" evidence="1">
    <location>
        <begin position="65"/>
        <end position="106"/>
    </location>
</feature>
<gene>
    <name evidence="2" type="ORF">GCM10010280_43880</name>
</gene>
<reference evidence="2" key="2">
    <citation type="submission" date="2020-09" db="EMBL/GenBank/DDBJ databases">
        <authorList>
            <person name="Sun Q."/>
            <person name="Ohkuma M."/>
        </authorList>
    </citation>
    <scope>NUCLEOTIDE SEQUENCE</scope>
    <source>
        <strain evidence="2">JCM 4403</strain>
    </source>
</reference>
<keyword evidence="3" id="KW-1185">Reference proteome</keyword>
<evidence type="ECO:0000256" key="1">
    <source>
        <dbReference type="SAM" id="MobiDB-lite"/>
    </source>
</evidence>
<organism evidence="2 3">
    <name type="scientific">Streptomyces pilosus</name>
    <dbReference type="NCBI Taxonomy" id="28893"/>
    <lineage>
        <taxon>Bacteria</taxon>
        <taxon>Bacillati</taxon>
        <taxon>Actinomycetota</taxon>
        <taxon>Actinomycetes</taxon>
        <taxon>Kitasatosporales</taxon>
        <taxon>Streptomycetaceae</taxon>
        <taxon>Streptomyces</taxon>
    </lineage>
</organism>
<dbReference type="EMBL" id="BMTU01000009">
    <property type="protein sequence ID" value="GGQ91630.1"/>
    <property type="molecule type" value="Genomic_DNA"/>
</dbReference>
<feature type="compositionally biased region" description="Basic and acidic residues" evidence="1">
    <location>
        <begin position="34"/>
        <end position="46"/>
    </location>
</feature>
<protein>
    <submittedName>
        <fullName evidence="2">Uncharacterized protein</fullName>
    </submittedName>
</protein>
<proteinExistence type="predicted"/>
<sequence>MPLPSACRKRSTGGEGALVNPDADAVGSPPAGEPRSEEERGPDRFGFDARLLALSMRGKDKIALDGRVRSSGEQWADHRSPTSGAGTRMDTCGTAEGRSRPTVSGT</sequence>
<evidence type="ECO:0000313" key="3">
    <source>
        <dbReference type="Proteomes" id="UP000656732"/>
    </source>
</evidence>
<reference evidence="2" key="1">
    <citation type="journal article" date="2014" name="Int. J. Syst. Evol. Microbiol.">
        <title>Complete genome sequence of Corynebacterium casei LMG S-19264T (=DSM 44701T), isolated from a smear-ripened cheese.</title>
        <authorList>
            <consortium name="US DOE Joint Genome Institute (JGI-PGF)"/>
            <person name="Walter F."/>
            <person name="Albersmeier A."/>
            <person name="Kalinowski J."/>
            <person name="Ruckert C."/>
        </authorList>
    </citation>
    <scope>NUCLEOTIDE SEQUENCE</scope>
    <source>
        <strain evidence="2">JCM 4403</strain>
    </source>
</reference>
<dbReference type="Proteomes" id="UP000656732">
    <property type="component" value="Unassembled WGS sequence"/>
</dbReference>
<feature type="region of interest" description="Disordered" evidence="1">
    <location>
        <begin position="1"/>
        <end position="46"/>
    </location>
</feature>
<comment type="caution">
    <text evidence="2">The sequence shown here is derived from an EMBL/GenBank/DDBJ whole genome shotgun (WGS) entry which is preliminary data.</text>
</comment>
<dbReference type="AlphaFoldDB" id="A0A918F116"/>
<accession>A0A918F116</accession>
<evidence type="ECO:0000313" key="2">
    <source>
        <dbReference type="EMBL" id="GGQ91630.1"/>
    </source>
</evidence>